<keyword evidence="1 2" id="KW-0663">Pyridoxal phosphate</keyword>
<dbReference type="CDD" id="cd00635">
    <property type="entry name" value="PLPDE_III_YBL036c_like"/>
    <property type="match status" value="1"/>
</dbReference>
<comment type="caution">
    <text evidence="6">The sequence shown here is derived from an EMBL/GenBank/DDBJ whole genome shotgun (WGS) entry which is preliminary data.</text>
</comment>
<dbReference type="Pfam" id="PF01168">
    <property type="entry name" value="Ala_racemase_N"/>
    <property type="match status" value="1"/>
</dbReference>
<evidence type="ECO:0000256" key="3">
    <source>
        <dbReference type="PIRSR" id="PIRSR004848-1"/>
    </source>
</evidence>
<keyword evidence="7" id="KW-1185">Reference proteome</keyword>
<dbReference type="GO" id="GO:0030170">
    <property type="term" value="F:pyridoxal phosphate binding"/>
    <property type="evidence" value="ECO:0007669"/>
    <property type="project" value="UniProtKB-UniRule"/>
</dbReference>
<dbReference type="EMBL" id="RAPQ01000008">
    <property type="protein sequence ID" value="RKE04681.1"/>
    <property type="molecule type" value="Genomic_DNA"/>
</dbReference>
<sequence length="225" mass="25736">MSIPQKIEEIKKSIPESVSLVAVSKTKPNEAIMEAYDGGYRIFGENKPQELTRKFNELPKDIIWHMIGHLQTNKVKYIAPFVSLIHAVDSLKLLKEINKQALKNDRVIDCLFQFHIADEQTKFGLDLNDAELIINSEEYQNMQNIRIVGVMGMATYTDDENQVRSEFSNLKSIYSKLKSKFFSEEESFKEISMGMSGDYKLAIEEGSTMIRVGSTIFGTRDYSNK</sequence>
<evidence type="ECO:0000313" key="7">
    <source>
        <dbReference type="Proteomes" id="UP000284531"/>
    </source>
</evidence>
<feature type="domain" description="Alanine racemase N-terminal" evidence="5">
    <location>
        <begin position="5"/>
        <end position="220"/>
    </location>
</feature>
<dbReference type="InterPro" id="IPR011078">
    <property type="entry name" value="PyrdxlP_homeostasis"/>
</dbReference>
<dbReference type="PIRSF" id="PIRSF004848">
    <property type="entry name" value="YBL036c_PLPDEIII"/>
    <property type="match status" value="1"/>
</dbReference>
<dbReference type="HAMAP" id="MF_02087">
    <property type="entry name" value="PLP_homeostasis"/>
    <property type="match status" value="1"/>
</dbReference>
<feature type="modified residue" description="N6-(pyridoxal phosphate)lysine" evidence="2 3">
    <location>
        <position position="25"/>
    </location>
</feature>
<dbReference type="FunFam" id="3.20.20.10:FF:000018">
    <property type="entry name" value="Pyridoxal phosphate homeostasis protein"/>
    <property type="match status" value="1"/>
</dbReference>
<evidence type="ECO:0000256" key="1">
    <source>
        <dbReference type="ARBA" id="ARBA00022898"/>
    </source>
</evidence>
<dbReference type="Proteomes" id="UP000284531">
    <property type="component" value="Unassembled WGS sequence"/>
</dbReference>
<gene>
    <name evidence="6" type="ORF">BXY64_1708</name>
</gene>
<evidence type="ECO:0000256" key="4">
    <source>
        <dbReference type="RuleBase" id="RU004514"/>
    </source>
</evidence>
<dbReference type="SUPFAM" id="SSF51419">
    <property type="entry name" value="PLP-binding barrel"/>
    <property type="match status" value="1"/>
</dbReference>
<dbReference type="InterPro" id="IPR029066">
    <property type="entry name" value="PLP-binding_barrel"/>
</dbReference>
<dbReference type="OrthoDB" id="9804072at2"/>
<comment type="cofactor">
    <cofactor evidence="3">
        <name>pyridoxal 5'-phosphate</name>
        <dbReference type="ChEBI" id="CHEBI:597326"/>
    </cofactor>
</comment>
<dbReference type="NCBIfam" id="TIGR00044">
    <property type="entry name" value="YggS family pyridoxal phosphate-dependent enzyme"/>
    <property type="match status" value="1"/>
</dbReference>
<comment type="similarity">
    <text evidence="2 4">Belongs to the pyridoxal phosphate-binding protein YggS/PROSC family.</text>
</comment>
<dbReference type="Gene3D" id="3.20.20.10">
    <property type="entry name" value="Alanine racemase"/>
    <property type="match status" value="1"/>
</dbReference>
<dbReference type="RefSeq" id="WP_120239432.1">
    <property type="nucleotide sequence ID" value="NZ_RAPQ01000008.1"/>
</dbReference>
<protein>
    <recommendedName>
        <fullName evidence="2">Pyridoxal phosphate homeostasis protein</fullName>
        <shortName evidence="2">PLP homeostasis protein</shortName>
    </recommendedName>
</protein>
<evidence type="ECO:0000256" key="2">
    <source>
        <dbReference type="HAMAP-Rule" id="MF_02087"/>
    </source>
</evidence>
<proteinExistence type="inferred from homology"/>
<comment type="function">
    <text evidence="2">Pyridoxal 5'-phosphate (PLP)-binding protein, which is involved in PLP homeostasis.</text>
</comment>
<name>A0A419XAB2_9BACT</name>
<dbReference type="PROSITE" id="PS01211">
    <property type="entry name" value="UPF0001"/>
    <property type="match status" value="1"/>
</dbReference>
<dbReference type="PANTHER" id="PTHR10146">
    <property type="entry name" value="PROLINE SYNTHETASE CO-TRANSCRIBED BACTERIAL HOMOLOG PROTEIN"/>
    <property type="match status" value="1"/>
</dbReference>
<evidence type="ECO:0000259" key="5">
    <source>
        <dbReference type="Pfam" id="PF01168"/>
    </source>
</evidence>
<dbReference type="InterPro" id="IPR001608">
    <property type="entry name" value="Ala_racemase_N"/>
</dbReference>
<organism evidence="6 7">
    <name type="scientific">Marinifilum flexuosum</name>
    <dbReference type="NCBI Taxonomy" id="1117708"/>
    <lineage>
        <taxon>Bacteria</taxon>
        <taxon>Pseudomonadati</taxon>
        <taxon>Bacteroidota</taxon>
        <taxon>Bacteroidia</taxon>
        <taxon>Marinilabiliales</taxon>
        <taxon>Marinifilaceae</taxon>
    </lineage>
</organism>
<dbReference type="AlphaFoldDB" id="A0A419XAB2"/>
<reference evidence="6 7" key="1">
    <citation type="submission" date="2018-09" db="EMBL/GenBank/DDBJ databases">
        <title>Genomic Encyclopedia of Archaeal and Bacterial Type Strains, Phase II (KMG-II): from individual species to whole genera.</title>
        <authorList>
            <person name="Goeker M."/>
        </authorList>
    </citation>
    <scope>NUCLEOTIDE SEQUENCE [LARGE SCALE GENOMIC DNA]</scope>
    <source>
        <strain evidence="6 7">DSM 21950</strain>
    </source>
</reference>
<evidence type="ECO:0000313" key="6">
    <source>
        <dbReference type="EMBL" id="RKE04681.1"/>
    </source>
</evidence>
<dbReference type="PANTHER" id="PTHR10146:SF14">
    <property type="entry name" value="PYRIDOXAL PHOSPHATE HOMEOSTASIS PROTEIN"/>
    <property type="match status" value="1"/>
</dbReference>
<accession>A0A419XAB2</accession>